<evidence type="ECO:0000313" key="5">
    <source>
        <dbReference type="Proteomes" id="UP001399917"/>
    </source>
</evidence>
<reference evidence="5" key="1">
    <citation type="journal article" date="2019" name="Int. J. Syst. Evol. Microbiol.">
        <title>The Global Catalogue of Microorganisms (GCM) 10K type strain sequencing project: providing services to taxonomists for standard genome sequencing and annotation.</title>
        <authorList>
            <consortium name="The Broad Institute Genomics Platform"/>
            <consortium name="The Broad Institute Genome Sequencing Center for Infectious Disease"/>
            <person name="Wu L."/>
            <person name="Ma J."/>
        </authorList>
    </citation>
    <scope>NUCLEOTIDE SEQUENCE [LARGE SCALE GENOMIC DNA]</scope>
    <source>
        <strain evidence="5">JCM 17190</strain>
    </source>
</reference>
<dbReference type="InterPro" id="IPR037873">
    <property type="entry name" value="BamE-like"/>
</dbReference>
<dbReference type="Gene3D" id="3.30.1450.10">
    <property type="match status" value="1"/>
</dbReference>
<organism evidence="4 5">
    <name type="scientific">Celeribacter arenosi</name>
    <dbReference type="NCBI Taxonomy" id="792649"/>
    <lineage>
        <taxon>Bacteria</taxon>
        <taxon>Pseudomonadati</taxon>
        <taxon>Pseudomonadota</taxon>
        <taxon>Alphaproteobacteria</taxon>
        <taxon>Rhodobacterales</taxon>
        <taxon>Roseobacteraceae</taxon>
        <taxon>Celeribacter</taxon>
    </lineage>
</organism>
<sequence>MTSKANFHAVRSGTRLGMALFVCVFLTACVAQFRNHGYVPSEEMLSEVIVGVDSKDTVADVIGQPGTEGLLASSGWYYVRSRFKTLGAFEPQEVDRQIVAISFDDRGVVTNIERFGLEQGRVIALSRRVTESNVQGVTFLQQLFGNLGRVSADQLIQ</sequence>
<dbReference type="Pfam" id="PF04355">
    <property type="entry name" value="BamE"/>
    <property type="match status" value="1"/>
</dbReference>
<comment type="caution">
    <text evidence="4">The sequence shown here is derived from an EMBL/GenBank/DDBJ whole genome shotgun (WGS) entry which is preliminary data.</text>
</comment>
<dbReference type="EMBL" id="BAABDF010000007">
    <property type="protein sequence ID" value="GAA3874771.1"/>
    <property type="molecule type" value="Genomic_DNA"/>
</dbReference>
<name>A0ABP7KEZ4_9RHOB</name>
<gene>
    <name evidence="4" type="ORF">GCM10022404_25760</name>
</gene>
<dbReference type="PROSITE" id="PS51257">
    <property type="entry name" value="PROKAR_LIPOPROTEIN"/>
    <property type="match status" value="1"/>
</dbReference>
<protein>
    <submittedName>
        <fullName evidence="4">Outer membrane protein assembly factor BamE</fullName>
    </submittedName>
</protein>
<accession>A0ABP7KEZ4</accession>
<evidence type="ECO:0000259" key="3">
    <source>
        <dbReference type="Pfam" id="PF04355"/>
    </source>
</evidence>
<keyword evidence="5" id="KW-1185">Reference proteome</keyword>
<keyword evidence="1" id="KW-0732">Signal</keyword>
<evidence type="ECO:0000256" key="2">
    <source>
        <dbReference type="ARBA" id="ARBA00023136"/>
    </source>
</evidence>
<evidence type="ECO:0000313" key="4">
    <source>
        <dbReference type="EMBL" id="GAA3874771.1"/>
    </source>
</evidence>
<evidence type="ECO:0000256" key="1">
    <source>
        <dbReference type="ARBA" id="ARBA00022729"/>
    </source>
</evidence>
<keyword evidence="2" id="KW-0472">Membrane</keyword>
<feature type="domain" description="Outer membrane protein assembly factor BamE" evidence="3">
    <location>
        <begin position="37"/>
        <end position="112"/>
    </location>
</feature>
<dbReference type="InterPro" id="IPR007450">
    <property type="entry name" value="BamE_dom"/>
</dbReference>
<dbReference type="Proteomes" id="UP001399917">
    <property type="component" value="Unassembled WGS sequence"/>
</dbReference>
<proteinExistence type="predicted"/>
<dbReference type="RefSeq" id="WP_344847695.1">
    <property type="nucleotide sequence ID" value="NZ_BAABDF010000007.1"/>
</dbReference>